<proteinExistence type="predicted"/>
<feature type="compositionally biased region" description="Polar residues" evidence="1">
    <location>
        <begin position="129"/>
        <end position="140"/>
    </location>
</feature>
<protein>
    <submittedName>
        <fullName evidence="2">Uncharacterized protein</fullName>
    </submittedName>
</protein>
<dbReference type="RefSeq" id="WP_207852324.1">
    <property type="nucleotide sequence ID" value="NZ_JAFVMG010000001.1"/>
</dbReference>
<evidence type="ECO:0000256" key="1">
    <source>
        <dbReference type="SAM" id="MobiDB-lite"/>
    </source>
</evidence>
<dbReference type="EMBL" id="JAFVMG010000001">
    <property type="protein sequence ID" value="MBO1327324.1"/>
    <property type="molecule type" value="Genomic_DNA"/>
</dbReference>
<name>A0ABS3LIB2_9PROT</name>
<accession>A0ABS3LIB2</accession>
<sequence length="150" mass="16176">MRRPAFLFSSAPRSVPTGGRPVRLAGMSVRAVALLGLLAGCQSHSVGLVVRPTPKTVLYSYVIANGMARGRLMSDRVTVAEYMRILQSDRAALSAIMQLRDRPTNENLHNAGEKVEDFIALINSPPSPATQGNVQASAPTEQVPVMRITH</sequence>
<dbReference type="Proteomes" id="UP000664399">
    <property type="component" value="Unassembled WGS sequence"/>
</dbReference>
<comment type="caution">
    <text evidence="2">The sequence shown here is derived from an EMBL/GenBank/DDBJ whole genome shotgun (WGS) entry which is preliminary data.</text>
</comment>
<keyword evidence="3" id="KW-1185">Reference proteome</keyword>
<organism evidence="2 3">
    <name type="scientific">Acetobacter suratthaniensis</name>
    <dbReference type="NCBI Taxonomy" id="1502841"/>
    <lineage>
        <taxon>Bacteria</taxon>
        <taxon>Pseudomonadati</taxon>
        <taxon>Pseudomonadota</taxon>
        <taxon>Alphaproteobacteria</taxon>
        <taxon>Acetobacterales</taxon>
        <taxon>Acetobacteraceae</taxon>
        <taxon>Acetobacter</taxon>
    </lineage>
</organism>
<gene>
    <name evidence="2" type="ORF">J2D75_02385</name>
</gene>
<evidence type="ECO:0000313" key="2">
    <source>
        <dbReference type="EMBL" id="MBO1327324.1"/>
    </source>
</evidence>
<evidence type="ECO:0000313" key="3">
    <source>
        <dbReference type="Proteomes" id="UP000664399"/>
    </source>
</evidence>
<reference evidence="2 3" key="1">
    <citation type="submission" date="2021-03" db="EMBL/GenBank/DDBJ databases">
        <title>The complete genome sequence of Acetobacter suratthaniensis TBRC 1719.</title>
        <authorList>
            <person name="Charoenyingcharoen P."/>
            <person name="Yukphan P."/>
        </authorList>
    </citation>
    <scope>NUCLEOTIDE SEQUENCE [LARGE SCALE GENOMIC DNA]</scope>
    <source>
        <strain evidence="2 3">TBRC 1719</strain>
    </source>
</reference>
<feature type="region of interest" description="Disordered" evidence="1">
    <location>
        <begin position="127"/>
        <end position="150"/>
    </location>
</feature>